<evidence type="ECO:0000256" key="2">
    <source>
        <dbReference type="ARBA" id="ARBA00008205"/>
    </source>
</evidence>
<dbReference type="InterPro" id="IPR002744">
    <property type="entry name" value="MIP18-like"/>
</dbReference>
<dbReference type="InterPro" id="IPR000808">
    <property type="entry name" value="Mrp-like_CS"/>
</dbReference>
<evidence type="ECO:0000313" key="11">
    <source>
        <dbReference type="EMBL" id="SDW91808.1"/>
    </source>
</evidence>
<evidence type="ECO:0000313" key="12">
    <source>
        <dbReference type="Proteomes" id="UP000198534"/>
    </source>
</evidence>
<dbReference type="SUPFAM" id="SSF117916">
    <property type="entry name" value="Fe-S cluster assembly (FSCA) domain-like"/>
    <property type="match status" value="1"/>
</dbReference>
<evidence type="ECO:0000256" key="1">
    <source>
        <dbReference type="ARBA" id="ARBA00007352"/>
    </source>
</evidence>
<evidence type="ECO:0000256" key="9">
    <source>
        <dbReference type="SAM" id="MobiDB-lite"/>
    </source>
</evidence>
<feature type="region of interest" description="Disordered" evidence="9">
    <location>
        <begin position="92"/>
        <end position="124"/>
    </location>
</feature>
<proteinExistence type="inferred from homology"/>
<dbReference type="Proteomes" id="UP000198534">
    <property type="component" value="Unassembled WGS sequence"/>
</dbReference>
<protein>
    <recommendedName>
        <fullName evidence="8">Iron-sulfur cluster carrier protein</fullName>
    </recommendedName>
</protein>
<dbReference type="InterPro" id="IPR033756">
    <property type="entry name" value="YlxH/NBP35"/>
</dbReference>
<feature type="compositionally biased region" description="Basic and acidic residues" evidence="9">
    <location>
        <begin position="92"/>
        <end position="109"/>
    </location>
</feature>
<feature type="region of interest" description="Disordered" evidence="9">
    <location>
        <begin position="335"/>
        <end position="357"/>
    </location>
</feature>
<dbReference type="Pfam" id="PF01883">
    <property type="entry name" value="FeS_assembly_P"/>
    <property type="match status" value="1"/>
</dbReference>
<dbReference type="PROSITE" id="PS01215">
    <property type="entry name" value="MRP"/>
    <property type="match status" value="1"/>
</dbReference>
<comment type="similarity">
    <text evidence="1">In the N-terminal section; belongs to the MIP18 family.</text>
</comment>
<evidence type="ECO:0000256" key="5">
    <source>
        <dbReference type="ARBA" id="ARBA00022840"/>
    </source>
</evidence>
<evidence type="ECO:0000256" key="8">
    <source>
        <dbReference type="HAMAP-Rule" id="MF_02040"/>
    </source>
</evidence>
<organism evidence="11 12">
    <name type="scientific">Marininema mesophilum</name>
    <dbReference type="NCBI Taxonomy" id="1048340"/>
    <lineage>
        <taxon>Bacteria</taxon>
        <taxon>Bacillati</taxon>
        <taxon>Bacillota</taxon>
        <taxon>Bacilli</taxon>
        <taxon>Bacillales</taxon>
        <taxon>Thermoactinomycetaceae</taxon>
        <taxon>Marininema</taxon>
    </lineage>
</organism>
<evidence type="ECO:0000256" key="6">
    <source>
        <dbReference type="ARBA" id="ARBA00023004"/>
    </source>
</evidence>
<evidence type="ECO:0000256" key="4">
    <source>
        <dbReference type="ARBA" id="ARBA00022741"/>
    </source>
</evidence>
<dbReference type="HAMAP" id="MF_02040">
    <property type="entry name" value="Mrp_NBP35"/>
    <property type="match status" value="1"/>
</dbReference>
<dbReference type="GO" id="GO:0140663">
    <property type="term" value="F:ATP-dependent FeS chaperone activity"/>
    <property type="evidence" value="ECO:0007669"/>
    <property type="project" value="InterPro"/>
</dbReference>
<dbReference type="CDD" id="cd02037">
    <property type="entry name" value="Mrp_NBP35"/>
    <property type="match status" value="1"/>
</dbReference>
<feature type="binding site" evidence="8">
    <location>
        <begin position="137"/>
        <end position="144"/>
    </location>
    <ligand>
        <name>ATP</name>
        <dbReference type="ChEBI" id="CHEBI:30616"/>
    </ligand>
</feature>
<evidence type="ECO:0000256" key="3">
    <source>
        <dbReference type="ARBA" id="ARBA00022723"/>
    </source>
</evidence>
<dbReference type="Gene3D" id="3.30.300.130">
    <property type="entry name" value="Fe-S cluster assembly (FSCA)"/>
    <property type="match status" value="1"/>
</dbReference>
<dbReference type="SUPFAM" id="SSF52540">
    <property type="entry name" value="P-loop containing nucleoside triphosphate hydrolases"/>
    <property type="match status" value="1"/>
</dbReference>
<dbReference type="InterPro" id="IPR034904">
    <property type="entry name" value="FSCA_dom_sf"/>
</dbReference>
<keyword evidence="4 8" id="KW-0547">Nucleotide-binding</keyword>
<sequence length="375" mass="41362">MLILLTVERILEALRQVEEPELKNNLVTLNLARNIRIFGDKIVLTLMFLSEDAPHKEELIQQVITALKNIGAATVEVETEVLSSREQTALSERIREEHQEKIRTKRSEGRAALSSEQNTPPLLSKESKTRFISIASGKGGVGKSTVTVNLAIALAREGAKVGVIDADIYGFSVPDMMGVEERPRVVDKRIYPVERFGIKMISMGFFVEENAPVIWRGPMLGKMLRNFFQEVDWGTLDYMVLDLPPGTGDVALDVHQMLPQSKELLVTTPHATAAFVAARAGAMALHTDHEILGVVENMAWYECSSCKKKDYIFGRGGGEKLAAELDTDLLAQIPLGAPDNGDPGDPGYSPSVYAADTPTGQRYRDLARDVMKRTL</sequence>
<gene>
    <name evidence="11" type="ORF">SAMN05444487_107196</name>
</gene>
<name>A0A1H2XGG3_9BACL</name>
<dbReference type="Gene3D" id="3.40.50.300">
    <property type="entry name" value="P-loop containing nucleotide triphosphate hydrolases"/>
    <property type="match status" value="1"/>
</dbReference>
<reference evidence="11 12" key="1">
    <citation type="submission" date="2016-10" db="EMBL/GenBank/DDBJ databases">
        <authorList>
            <person name="de Groot N.N."/>
        </authorList>
    </citation>
    <scope>NUCLEOTIDE SEQUENCE [LARGE SCALE GENOMIC DNA]</scope>
    <source>
        <strain evidence="11 12">DSM 45610</strain>
    </source>
</reference>
<evidence type="ECO:0000259" key="10">
    <source>
        <dbReference type="Pfam" id="PF01883"/>
    </source>
</evidence>
<feature type="compositionally biased region" description="Low complexity" evidence="9">
    <location>
        <begin position="338"/>
        <end position="347"/>
    </location>
</feature>
<keyword evidence="6 8" id="KW-0408">Iron</keyword>
<dbReference type="InterPro" id="IPR027417">
    <property type="entry name" value="P-loop_NTPase"/>
</dbReference>
<comment type="function">
    <text evidence="8">Binds and transfers iron-sulfur (Fe-S) clusters to target apoproteins. Can hydrolyze ATP.</text>
</comment>
<dbReference type="GO" id="GO:0016226">
    <property type="term" value="P:iron-sulfur cluster assembly"/>
    <property type="evidence" value="ECO:0007669"/>
    <property type="project" value="InterPro"/>
</dbReference>
<dbReference type="InterPro" id="IPR019591">
    <property type="entry name" value="Mrp/NBP35_ATP-bd"/>
</dbReference>
<dbReference type="STRING" id="1048340.SAMN05444487_107196"/>
<comment type="subunit">
    <text evidence="8">Homodimer.</text>
</comment>
<comment type="similarity">
    <text evidence="8">Belongs to the Mrp/NBP35 ATP-binding proteins family.</text>
</comment>
<dbReference type="GO" id="GO:0005524">
    <property type="term" value="F:ATP binding"/>
    <property type="evidence" value="ECO:0007669"/>
    <property type="project" value="UniProtKB-UniRule"/>
</dbReference>
<keyword evidence="7 8" id="KW-0411">Iron-sulfur</keyword>
<dbReference type="PANTHER" id="PTHR42961">
    <property type="entry name" value="IRON-SULFUR PROTEIN NUBPL"/>
    <property type="match status" value="1"/>
</dbReference>
<dbReference type="GO" id="GO:0016887">
    <property type="term" value="F:ATP hydrolysis activity"/>
    <property type="evidence" value="ECO:0007669"/>
    <property type="project" value="UniProtKB-UniRule"/>
</dbReference>
<feature type="domain" description="MIP18 family-like" evidence="10">
    <location>
        <begin position="8"/>
        <end position="77"/>
    </location>
</feature>
<keyword evidence="3 8" id="KW-0479">Metal-binding</keyword>
<keyword evidence="5 8" id="KW-0067">ATP-binding</keyword>
<comment type="similarity">
    <text evidence="2">In the C-terminal section; belongs to the Mrp/NBP35 ATP-binding proteins family.</text>
</comment>
<accession>A0A1H2XGG3</accession>
<keyword evidence="12" id="KW-1185">Reference proteome</keyword>
<dbReference type="FunFam" id="3.40.50.300:FF:001099">
    <property type="entry name" value="Iron-sulfur cluster carrier protein"/>
    <property type="match status" value="1"/>
</dbReference>
<dbReference type="PANTHER" id="PTHR42961:SF2">
    <property type="entry name" value="IRON-SULFUR PROTEIN NUBPL"/>
    <property type="match status" value="1"/>
</dbReference>
<dbReference type="Pfam" id="PF10609">
    <property type="entry name" value="ParA"/>
    <property type="match status" value="1"/>
</dbReference>
<dbReference type="GO" id="GO:0046872">
    <property type="term" value="F:metal ion binding"/>
    <property type="evidence" value="ECO:0007669"/>
    <property type="project" value="UniProtKB-KW"/>
</dbReference>
<keyword evidence="8" id="KW-0378">Hydrolase</keyword>
<dbReference type="AlphaFoldDB" id="A0A1H2XGG3"/>
<dbReference type="EMBL" id="FNNQ01000007">
    <property type="protein sequence ID" value="SDW91808.1"/>
    <property type="molecule type" value="Genomic_DNA"/>
</dbReference>
<dbReference type="InterPro" id="IPR044304">
    <property type="entry name" value="NUBPL-like"/>
</dbReference>
<evidence type="ECO:0000256" key="7">
    <source>
        <dbReference type="ARBA" id="ARBA00023014"/>
    </source>
</evidence>
<dbReference type="GO" id="GO:0051539">
    <property type="term" value="F:4 iron, 4 sulfur cluster binding"/>
    <property type="evidence" value="ECO:0007669"/>
    <property type="project" value="TreeGrafter"/>
</dbReference>